<evidence type="ECO:0000259" key="4">
    <source>
        <dbReference type="SMART" id="SM00385"/>
    </source>
</evidence>
<evidence type="ECO:0000256" key="3">
    <source>
        <dbReference type="RuleBase" id="RU000383"/>
    </source>
</evidence>
<proteinExistence type="inferred from homology"/>
<sequence>MFFRTKPAAATLSPSSSTACATAEPSGVQLQQQFSNIESGDVAIRPGEYYRSDAALALRNMLARQRRRFKPMATVSMMAMTMARERSAFAPDLQPSQHGNGHQLAAPSCFSFSAAAAAAATMTDQEKQQQLQQQLELQQQQHVRSVVVSWMVEVAAAFRLSPATLCLAVELFDCYMDKQAQPPPHSMMQLLALTCLSLATRLEDLDHRFTLRDWASLALDRHRGVLLYEVQSYRCCQVIRI</sequence>
<evidence type="ECO:0000313" key="5">
    <source>
        <dbReference type="EMBL" id="EFJ47658.1"/>
    </source>
</evidence>
<dbReference type="OrthoDB" id="2013528at2759"/>
<dbReference type="InterPro" id="IPR036915">
    <property type="entry name" value="Cyclin-like_sf"/>
</dbReference>
<dbReference type="RefSeq" id="XP_002951129.1">
    <property type="nucleotide sequence ID" value="XM_002951083.1"/>
</dbReference>
<dbReference type="Pfam" id="PF00134">
    <property type="entry name" value="Cyclin_N"/>
    <property type="match status" value="1"/>
</dbReference>
<reference evidence="5 6" key="1">
    <citation type="journal article" date="2010" name="Science">
        <title>Genomic analysis of organismal complexity in the multicellular green alga Volvox carteri.</title>
        <authorList>
            <person name="Prochnik S.E."/>
            <person name="Umen J."/>
            <person name="Nedelcu A.M."/>
            <person name="Hallmann A."/>
            <person name="Miller S.M."/>
            <person name="Nishii I."/>
            <person name="Ferris P."/>
            <person name="Kuo A."/>
            <person name="Mitros T."/>
            <person name="Fritz-Laylin L.K."/>
            <person name="Hellsten U."/>
            <person name="Chapman J."/>
            <person name="Simakov O."/>
            <person name="Rensing S.A."/>
            <person name="Terry A."/>
            <person name="Pangilinan J."/>
            <person name="Kapitonov V."/>
            <person name="Jurka J."/>
            <person name="Salamov A."/>
            <person name="Shapiro H."/>
            <person name="Schmutz J."/>
            <person name="Grimwood J."/>
            <person name="Lindquist E."/>
            <person name="Lucas S."/>
            <person name="Grigoriev I.V."/>
            <person name="Schmitt R."/>
            <person name="Kirk D."/>
            <person name="Rokhsar D.S."/>
        </authorList>
    </citation>
    <scope>NUCLEOTIDE SEQUENCE [LARGE SCALE GENOMIC DNA]</scope>
    <source>
        <strain evidence="6">f. Nagariensis / Eve</strain>
    </source>
</reference>
<evidence type="ECO:0000256" key="1">
    <source>
        <dbReference type="ARBA" id="ARBA00022618"/>
    </source>
</evidence>
<keyword evidence="6" id="KW-1185">Reference proteome</keyword>
<dbReference type="AlphaFoldDB" id="D8TXK7"/>
<dbReference type="InterPro" id="IPR013763">
    <property type="entry name" value="Cyclin-like_dom"/>
</dbReference>
<keyword evidence="1" id="KW-0132">Cell division</keyword>
<dbReference type="PANTHER" id="PTHR10177">
    <property type="entry name" value="CYCLINS"/>
    <property type="match status" value="1"/>
</dbReference>
<keyword evidence="3" id="KW-0195">Cyclin</keyword>
<organism evidence="6">
    <name type="scientific">Volvox carteri f. nagariensis</name>
    <dbReference type="NCBI Taxonomy" id="3068"/>
    <lineage>
        <taxon>Eukaryota</taxon>
        <taxon>Viridiplantae</taxon>
        <taxon>Chlorophyta</taxon>
        <taxon>core chlorophytes</taxon>
        <taxon>Chlorophyceae</taxon>
        <taxon>CS clade</taxon>
        <taxon>Chlamydomonadales</taxon>
        <taxon>Volvocaceae</taxon>
        <taxon>Volvox</taxon>
    </lineage>
</organism>
<keyword evidence="2" id="KW-0131">Cell cycle</keyword>
<dbReference type="InterPro" id="IPR006671">
    <property type="entry name" value="Cyclin_N"/>
</dbReference>
<dbReference type="InterPro" id="IPR039361">
    <property type="entry name" value="Cyclin"/>
</dbReference>
<evidence type="ECO:0000313" key="6">
    <source>
        <dbReference type="Proteomes" id="UP000001058"/>
    </source>
</evidence>
<dbReference type="KEGG" id="vcn:VOLCADRAFT_91630"/>
<comment type="similarity">
    <text evidence="3">Belongs to the cyclin family.</text>
</comment>
<feature type="domain" description="Cyclin-like" evidence="4">
    <location>
        <begin position="149"/>
        <end position="234"/>
    </location>
</feature>
<name>D8TXK7_VOLCA</name>
<dbReference type="Gene3D" id="1.10.472.10">
    <property type="entry name" value="Cyclin-like"/>
    <property type="match status" value="1"/>
</dbReference>
<dbReference type="EMBL" id="GL378343">
    <property type="protein sequence ID" value="EFJ47658.1"/>
    <property type="molecule type" value="Genomic_DNA"/>
</dbReference>
<dbReference type="PROSITE" id="PS51257">
    <property type="entry name" value="PROKAR_LIPOPROTEIN"/>
    <property type="match status" value="1"/>
</dbReference>
<accession>D8TXK7</accession>
<dbReference type="SMART" id="SM00385">
    <property type="entry name" value="CYCLIN"/>
    <property type="match status" value="1"/>
</dbReference>
<dbReference type="Proteomes" id="UP000001058">
    <property type="component" value="Unassembled WGS sequence"/>
</dbReference>
<dbReference type="STRING" id="3068.D8TXK7"/>
<dbReference type="GO" id="GO:0051301">
    <property type="term" value="P:cell division"/>
    <property type="evidence" value="ECO:0007669"/>
    <property type="project" value="UniProtKB-KW"/>
</dbReference>
<dbReference type="GeneID" id="9615289"/>
<dbReference type="InParanoid" id="D8TXK7"/>
<dbReference type="SUPFAM" id="SSF47954">
    <property type="entry name" value="Cyclin-like"/>
    <property type="match status" value="1"/>
</dbReference>
<gene>
    <name evidence="5" type="ORF">VOLCADRAFT_91630</name>
</gene>
<protein>
    <recommendedName>
        <fullName evidence="4">Cyclin-like domain-containing protein</fullName>
    </recommendedName>
</protein>
<evidence type="ECO:0000256" key="2">
    <source>
        <dbReference type="ARBA" id="ARBA00023306"/>
    </source>
</evidence>